<dbReference type="OrthoDB" id="8554694at2"/>
<gene>
    <name evidence="12" type="ORF">DES47_103531</name>
</gene>
<dbReference type="RefSeq" id="WP_133701321.1">
    <property type="nucleotide sequence ID" value="NZ_SNXS01000003.1"/>
</dbReference>
<dbReference type="PROSITE" id="PS50109">
    <property type="entry name" value="HIS_KIN"/>
    <property type="match status" value="1"/>
</dbReference>
<proteinExistence type="predicted"/>
<reference evidence="12 13" key="1">
    <citation type="submission" date="2019-03" db="EMBL/GenBank/DDBJ databases">
        <title>Genomic Encyclopedia of Type Strains, Phase IV (KMG-IV): sequencing the most valuable type-strain genomes for metagenomic binning, comparative biology and taxonomic classification.</title>
        <authorList>
            <person name="Goeker M."/>
        </authorList>
    </citation>
    <scope>NUCLEOTIDE SEQUENCE [LARGE SCALE GENOMIC DNA]</scope>
    <source>
        <strain evidence="12 13">DSM 16998</strain>
    </source>
</reference>
<dbReference type="InterPro" id="IPR005467">
    <property type="entry name" value="His_kinase_dom"/>
</dbReference>
<dbReference type="Gene3D" id="1.10.287.130">
    <property type="match status" value="1"/>
</dbReference>
<keyword evidence="9 10" id="KW-0472">Membrane</keyword>
<dbReference type="CDD" id="cd00075">
    <property type="entry name" value="HATPase"/>
    <property type="match status" value="1"/>
</dbReference>
<dbReference type="InterPro" id="IPR013727">
    <property type="entry name" value="2CSK_N"/>
</dbReference>
<keyword evidence="4" id="KW-0597">Phosphoprotein</keyword>
<comment type="caution">
    <text evidence="12">The sequence shown here is derived from an EMBL/GenBank/DDBJ whole genome shotgun (WGS) entry which is preliminary data.</text>
</comment>
<feature type="transmembrane region" description="Helical" evidence="10">
    <location>
        <begin position="180"/>
        <end position="199"/>
    </location>
</feature>
<evidence type="ECO:0000256" key="1">
    <source>
        <dbReference type="ARBA" id="ARBA00000085"/>
    </source>
</evidence>
<dbReference type="Proteomes" id="UP000295361">
    <property type="component" value="Unassembled WGS sequence"/>
</dbReference>
<keyword evidence="6 10" id="KW-0812">Transmembrane</keyword>
<dbReference type="PANTHER" id="PTHR45436">
    <property type="entry name" value="SENSOR HISTIDINE KINASE YKOH"/>
    <property type="match status" value="1"/>
</dbReference>
<dbReference type="Pfam" id="PF02518">
    <property type="entry name" value="HATPase_c"/>
    <property type="match status" value="1"/>
</dbReference>
<protein>
    <recommendedName>
        <fullName evidence="3">histidine kinase</fullName>
        <ecNumber evidence="3">2.7.13.3</ecNumber>
    </recommendedName>
</protein>
<evidence type="ECO:0000256" key="6">
    <source>
        <dbReference type="ARBA" id="ARBA00022692"/>
    </source>
</evidence>
<evidence type="ECO:0000259" key="11">
    <source>
        <dbReference type="PROSITE" id="PS50109"/>
    </source>
</evidence>
<evidence type="ECO:0000256" key="7">
    <source>
        <dbReference type="ARBA" id="ARBA00022777"/>
    </source>
</evidence>
<dbReference type="CDD" id="cd00082">
    <property type="entry name" value="HisKA"/>
    <property type="match status" value="1"/>
</dbReference>
<keyword evidence="8 10" id="KW-1133">Transmembrane helix</keyword>
<dbReference type="Pfam" id="PF08521">
    <property type="entry name" value="2CSK_N"/>
    <property type="match status" value="1"/>
</dbReference>
<name>A0A4R6QN42_9BURK</name>
<dbReference type="Pfam" id="PF00512">
    <property type="entry name" value="HisKA"/>
    <property type="match status" value="1"/>
</dbReference>
<evidence type="ECO:0000256" key="3">
    <source>
        <dbReference type="ARBA" id="ARBA00012438"/>
    </source>
</evidence>
<feature type="domain" description="Histidine kinase" evidence="11">
    <location>
        <begin position="253"/>
        <end position="463"/>
    </location>
</feature>
<keyword evidence="5" id="KW-0808">Transferase</keyword>
<dbReference type="GO" id="GO:0005886">
    <property type="term" value="C:plasma membrane"/>
    <property type="evidence" value="ECO:0007669"/>
    <property type="project" value="TreeGrafter"/>
</dbReference>
<keyword evidence="13" id="KW-1185">Reference proteome</keyword>
<keyword evidence="7 12" id="KW-0418">Kinase</keyword>
<dbReference type="InterPro" id="IPR004358">
    <property type="entry name" value="Sig_transdc_His_kin-like_C"/>
</dbReference>
<dbReference type="EMBL" id="SNXS01000003">
    <property type="protein sequence ID" value="TDP71550.1"/>
    <property type="molecule type" value="Genomic_DNA"/>
</dbReference>
<evidence type="ECO:0000256" key="2">
    <source>
        <dbReference type="ARBA" id="ARBA00004370"/>
    </source>
</evidence>
<comment type="catalytic activity">
    <reaction evidence="1">
        <text>ATP + protein L-histidine = ADP + protein N-phospho-L-histidine.</text>
        <dbReference type="EC" id="2.7.13.3"/>
    </reaction>
</comment>
<dbReference type="GO" id="GO:0000155">
    <property type="term" value="F:phosphorelay sensor kinase activity"/>
    <property type="evidence" value="ECO:0007669"/>
    <property type="project" value="InterPro"/>
</dbReference>
<organism evidence="12 13">
    <name type="scientific">Roseateles toxinivorans</name>
    <dbReference type="NCBI Taxonomy" id="270368"/>
    <lineage>
        <taxon>Bacteria</taxon>
        <taxon>Pseudomonadati</taxon>
        <taxon>Pseudomonadota</taxon>
        <taxon>Betaproteobacteria</taxon>
        <taxon>Burkholderiales</taxon>
        <taxon>Sphaerotilaceae</taxon>
        <taxon>Roseateles</taxon>
    </lineage>
</organism>
<dbReference type="InterPro" id="IPR036890">
    <property type="entry name" value="HATPase_C_sf"/>
</dbReference>
<comment type="subcellular location">
    <subcellularLocation>
        <location evidence="2">Membrane</location>
    </subcellularLocation>
</comment>
<dbReference type="EC" id="2.7.13.3" evidence="3"/>
<dbReference type="PANTHER" id="PTHR45436:SF1">
    <property type="entry name" value="SENSOR PROTEIN QSEC"/>
    <property type="match status" value="1"/>
</dbReference>
<dbReference type="SMART" id="SM00388">
    <property type="entry name" value="HisKA"/>
    <property type="match status" value="1"/>
</dbReference>
<dbReference type="SUPFAM" id="SSF55874">
    <property type="entry name" value="ATPase domain of HSP90 chaperone/DNA topoisomerase II/histidine kinase"/>
    <property type="match status" value="1"/>
</dbReference>
<dbReference type="InterPro" id="IPR003661">
    <property type="entry name" value="HisK_dim/P_dom"/>
</dbReference>
<accession>A0A4R6QN42</accession>
<dbReference type="AlphaFoldDB" id="A0A4R6QN42"/>
<dbReference type="SUPFAM" id="SSF47384">
    <property type="entry name" value="Homodimeric domain of signal transducing histidine kinase"/>
    <property type="match status" value="1"/>
</dbReference>
<evidence type="ECO:0000256" key="5">
    <source>
        <dbReference type="ARBA" id="ARBA00022679"/>
    </source>
</evidence>
<evidence type="ECO:0000256" key="10">
    <source>
        <dbReference type="SAM" id="Phobius"/>
    </source>
</evidence>
<dbReference type="PRINTS" id="PR00344">
    <property type="entry name" value="BCTRLSENSOR"/>
</dbReference>
<evidence type="ECO:0000256" key="8">
    <source>
        <dbReference type="ARBA" id="ARBA00022989"/>
    </source>
</evidence>
<evidence type="ECO:0000256" key="4">
    <source>
        <dbReference type="ARBA" id="ARBA00022553"/>
    </source>
</evidence>
<dbReference type="InParanoid" id="A0A4R6QN42"/>
<sequence>MFWKKTRRLTLKAKVLALLLPGMVGIIAVELWLTRTDALEAANAAYDRSLLGAIRSLDLNVSTASGGLAVELPYRLFEIFQLTAGGNVFFRVASADGLVEIGSPDLPKPPAPPTAGVPVFYDADYFGELVRVGTYVRRLDKPLSTGGSRELVIQVAENVESRRQFMRSFIWRAALRDGSLIAVIGLTLAALMALAMRPLSRLAAQVKSRNVSDLRPLQTEDLPADILPLVEAVNQQMARTQEVLGRERAFLDDASHQLRTPLTTLRAQIDYSLREADPEKVRDALLALSEQLDDAVRSTNQLLAMARSDTAALQNETVDLEGLVRDVALKLLPQARAKELDFGVNVLRSPCIAQGDPALLREALSNLTHNAISYSPARGEVTLEAAADSLGFSLSVRDNGPGIPDEIQARIGTRFLKGRGSNGAGLGLAIARTIAERHGGTLRLQPCDDARGTQALIWWPRPSTHSI</sequence>
<evidence type="ECO:0000313" key="13">
    <source>
        <dbReference type="Proteomes" id="UP000295361"/>
    </source>
</evidence>
<evidence type="ECO:0000256" key="9">
    <source>
        <dbReference type="ARBA" id="ARBA00023136"/>
    </source>
</evidence>
<dbReference type="SMART" id="SM00387">
    <property type="entry name" value="HATPase_c"/>
    <property type="match status" value="1"/>
</dbReference>
<dbReference type="InterPro" id="IPR036097">
    <property type="entry name" value="HisK_dim/P_sf"/>
</dbReference>
<dbReference type="InterPro" id="IPR050428">
    <property type="entry name" value="TCS_sensor_his_kinase"/>
</dbReference>
<dbReference type="InterPro" id="IPR003594">
    <property type="entry name" value="HATPase_dom"/>
</dbReference>
<evidence type="ECO:0000313" key="12">
    <source>
        <dbReference type="EMBL" id="TDP71550.1"/>
    </source>
</evidence>
<dbReference type="Gene3D" id="3.30.565.10">
    <property type="entry name" value="Histidine kinase-like ATPase, C-terminal domain"/>
    <property type="match status" value="1"/>
</dbReference>